<keyword evidence="4" id="KW-1185">Reference proteome</keyword>
<reference evidence="4" key="1">
    <citation type="submission" date="2017-02" db="EMBL/GenBank/DDBJ databases">
        <title>Pseudomonas floridae sp. nov., a novel pathogenic bacterial species isolated from tomato.</title>
        <authorList>
            <person name="Timilsina S."/>
            <person name="Vallad G.E."/>
            <person name="Jones J.B."/>
        </authorList>
    </citation>
    <scope>NUCLEOTIDE SEQUENCE [LARGE SCALE GENOMIC DNA]</scope>
    <source>
        <strain evidence="4">GEV388</strain>
    </source>
</reference>
<feature type="domain" description="Glycosyl transferase family 1" evidence="1">
    <location>
        <begin position="172"/>
        <end position="310"/>
    </location>
</feature>
<gene>
    <name evidence="3" type="ORF">BZK31_01380</name>
</gene>
<dbReference type="GO" id="GO:0016757">
    <property type="term" value="F:glycosyltransferase activity"/>
    <property type="evidence" value="ECO:0007669"/>
    <property type="project" value="InterPro"/>
</dbReference>
<dbReference type="AlphaFoldDB" id="A0A1X0ND95"/>
<dbReference type="InterPro" id="IPR028098">
    <property type="entry name" value="Glyco_trans_4-like_N"/>
</dbReference>
<dbReference type="CDD" id="cd03802">
    <property type="entry name" value="GT4_AviGT4-like"/>
    <property type="match status" value="1"/>
</dbReference>
<keyword evidence="3" id="KW-0808">Transferase</keyword>
<dbReference type="Pfam" id="PF00534">
    <property type="entry name" value="Glycos_transf_1"/>
    <property type="match status" value="1"/>
</dbReference>
<dbReference type="GO" id="GO:1901135">
    <property type="term" value="P:carbohydrate derivative metabolic process"/>
    <property type="evidence" value="ECO:0007669"/>
    <property type="project" value="UniProtKB-ARBA"/>
</dbReference>
<evidence type="ECO:0000313" key="3">
    <source>
        <dbReference type="EMBL" id="ORC62315.1"/>
    </source>
</evidence>
<dbReference type="EMBL" id="MUIO01000002">
    <property type="protein sequence ID" value="ORC62315.1"/>
    <property type="molecule type" value="Genomic_DNA"/>
</dbReference>
<name>A0A1X0ND95_9PSED</name>
<dbReference type="InterPro" id="IPR001296">
    <property type="entry name" value="Glyco_trans_1"/>
</dbReference>
<dbReference type="OrthoDB" id="9802524at2"/>
<sequence length="347" mass="38487">MKVAQIAPLFESVPPSLYGGTERVVACLTQALVELGHDVTLFASGDSSTCATLVACRNQALRLDRSSKSTLASHMNMLHEVRQRASEFDVLHFHTDLLHFPFFEAIAFKTLTTLHGRLDVTDFQNAYARWPEYPLVSISQHQRNPMPDAHWLANVPHGLPDFSPTFNAAHGDYLVFLGRLSPEKRPDRAIAIARASGLPLKIAAKVDWAERDYFHHVVMPQLATPGIEYLGEIGDRDKARLLGNARALLFPIDWPEPFGLVMIEAMACGTPVIGWHCGSVPEVLDDGVTGLIVSSEQEAVNAVHQVLALDRQAIRDVFKRKFSATVMAQHYVDLYRHLARGHDITGS</sequence>
<evidence type="ECO:0000259" key="1">
    <source>
        <dbReference type="Pfam" id="PF00534"/>
    </source>
</evidence>
<dbReference type="SUPFAM" id="SSF53756">
    <property type="entry name" value="UDP-Glycosyltransferase/glycogen phosphorylase"/>
    <property type="match status" value="1"/>
</dbReference>
<evidence type="ECO:0000259" key="2">
    <source>
        <dbReference type="Pfam" id="PF13439"/>
    </source>
</evidence>
<dbReference type="Gene3D" id="3.40.50.2000">
    <property type="entry name" value="Glycogen Phosphorylase B"/>
    <property type="match status" value="2"/>
</dbReference>
<dbReference type="PANTHER" id="PTHR12526">
    <property type="entry name" value="GLYCOSYLTRANSFERASE"/>
    <property type="match status" value="1"/>
</dbReference>
<dbReference type="PANTHER" id="PTHR12526:SF595">
    <property type="entry name" value="BLL5217 PROTEIN"/>
    <property type="match status" value="1"/>
</dbReference>
<proteinExistence type="predicted"/>
<comment type="caution">
    <text evidence="3">The sequence shown here is derived from an EMBL/GenBank/DDBJ whole genome shotgun (WGS) entry which is preliminary data.</text>
</comment>
<protein>
    <submittedName>
        <fullName evidence="3">Glycosyl transferase</fullName>
    </submittedName>
</protein>
<feature type="domain" description="Glycosyltransferase subfamily 4-like N-terminal" evidence="2">
    <location>
        <begin position="18"/>
        <end position="129"/>
    </location>
</feature>
<accession>A0A1X0ND95</accession>
<dbReference type="STRING" id="1958950.BZK31_01380"/>
<evidence type="ECO:0000313" key="4">
    <source>
        <dbReference type="Proteomes" id="UP000192815"/>
    </source>
</evidence>
<organism evidence="3 4">
    <name type="scientific">Pseudomonas floridensis</name>
    <dbReference type="NCBI Taxonomy" id="1958950"/>
    <lineage>
        <taxon>Bacteria</taxon>
        <taxon>Pseudomonadati</taxon>
        <taxon>Pseudomonadota</taxon>
        <taxon>Gammaproteobacteria</taxon>
        <taxon>Pseudomonadales</taxon>
        <taxon>Pseudomonadaceae</taxon>
        <taxon>Pseudomonas</taxon>
    </lineage>
</organism>
<dbReference type="Pfam" id="PF13439">
    <property type="entry name" value="Glyco_transf_4"/>
    <property type="match status" value="1"/>
</dbReference>
<dbReference type="RefSeq" id="WP_083180954.1">
    <property type="nucleotide sequence ID" value="NZ_CBCRZR010000002.1"/>
</dbReference>
<dbReference type="Proteomes" id="UP000192815">
    <property type="component" value="Unassembled WGS sequence"/>
</dbReference>